<feature type="compositionally biased region" description="Basic and acidic residues" evidence="1">
    <location>
        <begin position="91"/>
        <end position="106"/>
    </location>
</feature>
<feature type="region of interest" description="Disordered" evidence="1">
    <location>
        <begin position="168"/>
        <end position="191"/>
    </location>
</feature>
<dbReference type="RefSeq" id="WP_211041955.1">
    <property type="nucleotide sequence ID" value="NZ_JAELVF020000001.1"/>
</dbReference>
<feature type="transmembrane region" description="Helical" evidence="2">
    <location>
        <begin position="49"/>
        <end position="68"/>
    </location>
</feature>
<feature type="region of interest" description="Disordered" evidence="1">
    <location>
        <begin position="1"/>
        <end position="51"/>
    </location>
</feature>
<keyword evidence="2" id="KW-1133">Transmembrane helix</keyword>
<accession>A0A949N8L9</accession>
<proteinExistence type="predicted"/>
<feature type="compositionally biased region" description="Basic and acidic residues" evidence="1">
    <location>
        <begin position="1"/>
        <end position="12"/>
    </location>
</feature>
<dbReference type="AlphaFoldDB" id="A0A949N8L9"/>
<name>A0A949N8L9_9ACTN</name>
<protein>
    <submittedName>
        <fullName evidence="3">Uncharacterized protein</fullName>
    </submittedName>
</protein>
<evidence type="ECO:0000313" key="3">
    <source>
        <dbReference type="EMBL" id="MBU7598053.1"/>
    </source>
</evidence>
<evidence type="ECO:0000313" key="4">
    <source>
        <dbReference type="Proteomes" id="UP000694501"/>
    </source>
</evidence>
<feature type="region of interest" description="Disordered" evidence="1">
    <location>
        <begin position="70"/>
        <end position="128"/>
    </location>
</feature>
<organism evidence="3 4">
    <name type="scientific">Streptomyces tardus</name>
    <dbReference type="NCBI Taxonomy" id="2780544"/>
    <lineage>
        <taxon>Bacteria</taxon>
        <taxon>Bacillati</taxon>
        <taxon>Actinomycetota</taxon>
        <taxon>Actinomycetes</taxon>
        <taxon>Kitasatosporales</taxon>
        <taxon>Streptomycetaceae</taxon>
        <taxon>Streptomyces</taxon>
    </lineage>
</organism>
<evidence type="ECO:0000256" key="1">
    <source>
        <dbReference type="SAM" id="MobiDB-lite"/>
    </source>
</evidence>
<feature type="compositionally biased region" description="Basic residues" evidence="1">
    <location>
        <begin position="38"/>
        <end position="49"/>
    </location>
</feature>
<keyword evidence="4" id="KW-1185">Reference proteome</keyword>
<reference evidence="3" key="1">
    <citation type="submission" date="2021-06" db="EMBL/GenBank/DDBJ databases">
        <title>Sequencing of actinobacteria type strains.</title>
        <authorList>
            <person name="Nguyen G.-S."/>
            <person name="Wentzel A."/>
        </authorList>
    </citation>
    <scope>NUCLEOTIDE SEQUENCE</scope>
    <source>
        <strain evidence="3">P38-E01</strain>
    </source>
</reference>
<gene>
    <name evidence="3" type="ORF">JGS22_010620</name>
</gene>
<evidence type="ECO:0000256" key="2">
    <source>
        <dbReference type="SAM" id="Phobius"/>
    </source>
</evidence>
<dbReference type="Proteomes" id="UP000694501">
    <property type="component" value="Unassembled WGS sequence"/>
</dbReference>
<dbReference type="EMBL" id="JAELVF020000001">
    <property type="protein sequence ID" value="MBU7598053.1"/>
    <property type="molecule type" value="Genomic_DNA"/>
</dbReference>
<feature type="compositionally biased region" description="Low complexity" evidence="1">
    <location>
        <begin position="177"/>
        <end position="187"/>
    </location>
</feature>
<comment type="caution">
    <text evidence="3">The sequence shown here is derived from an EMBL/GenBank/DDBJ whole genome shotgun (WGS) entry which is preliminary data.</text>
</comment>
<sequence>MEEEGRANRSELDALGTALRDEADGVRAGSPPVEAVLRRGRSRRARRRAAAGGAVFGVVTIALALTAGPRLLTSEPAPPSATSTADDGDGDDRGPEERDTDTDRPDSGTAKPPTPVAPTVVQPDEAYPVPGGGRLALLSTGTHNYLLEPGQMDEEEFAQRLDARRSPAIGDNIRPDSMSGSSTGSTGRMWGAWRHEGPLTITVKIGGEEYPADLYSLPGKPGWGVYHVNAEVEEGVDRYTVTARDADGEVFDVLKS</sequence>
<keyword evidence="2" id="KW-0472">Membrane</keyword>
<keyword evidence="2" id="KW-0812">Transmembrane</keyword>